<dbReference type="Pfam" id="PF03307">
    <property type="entry name" value="Adeno_E3_15_3"/>
    <property type="match status" value="1"/>
</dbReference>
<accession>A0AAE9C148</accession>
<name>A0AAE9C148_9ADEN</name>
<evidence type="ECO:0000256" key="2">
    <source>
        <dbReference type="ARBA" id="ARBA00022518"/>
    </source>
</evidence>
<dbReference type="GO" id="GO:0052031">
    <property type="term" value="P:symbiont-mediated perturbation of host defense response"/>
    <property type="evidence" value="ECO:0007669"/>
    <property type="project" value="InterPro"/>
</dbReference>
<sequence length="123" mass="13290">MEVDEVGGGGGSSEHTCLLARDNPALQRKREELSALVVSHVCRRGLFCPVKICKLTLQGSLSEHSLHFEKGPSRLSLVNTHGGASVRVVLHHQGASGSIRCSCTRQDCVPVLLSTLCNFHFLD</sequence>
<evidence type="ECO:0000256" key="5">
    <source>
        <dbReference type="ARBA" id="ARBA00023323"/>
    </source>
</evidence>
<keyword evidence="3" id="KW-0945">Host-virus interaction</keyword>
<dbReference type="Proteomes" id="UP001264104">
    <property type="component" value="Segment"/>
</dbReference>
<evidence type="ECO:0000313" key="6">
    <source>
        <dbReference type="EMBL" id="UDF05974.1"/>
    </source>
</evidence>
<protein>
    <submittedName>
        <fullName evidence="6">121R protein</fullName>
    </submittedName>
</protein>
<evidence type="ECO:0000313" key="7">
    <source>
        <dbReference type="Proteomes" id="UP001264104"/>
    </source>
</evidence>
<evidence type="ECO:0000256" key="3">
    <source>
        <dbReference type="ARBA" id="ARBA00022581"/>
    </source>
</evidence>
<dbReference type="GO" id="GO:0033668">
    <property type="term" value="P:symbiont-mediated suppression of host apoptosis"/>
    <property type="evidence" value="ECO:0007669"/>
    <property type="project" value="UniProtKB-KW"/>
</dbReference>
<dbReference type="InterPro" id="IPR004985">
    <property type="entry name" value="Adeno_E3-15"/>
</dbReference>
<proteinExistence type="inferred from homology"/>
<dbReference type="EMBL" id="MZ507556">
    <property type="protein sequence ID" value="UDF05974.1"/>
    <property type="molecule type" value="Genomic_DNA"/>
</dbReference>
<keyword evidence="7" id="KW-1185">Reference proteome</keyword>
<evidence type="ECO:0000256" key="1">
    <source>
        <dbReference type="ARBA" id="ARBA00005829"/>
    </source>
</evidence>
<evidence type="ECO:0000256" key="4">
    <source>
        <dbReference type="ARBA" id="ARBA00022615"/>
    </source>
</evidence>
<reference evidence="6 7" key="1">
    <citation type="submission" date="2021-07" db="EMBL/GenBank/DDBJ databases">
        <title>Novel adenovirus associated with necrotizing bronchiolitis in a captive reindeer (Rangifer tarandus).</title>
        <authorList>
            <person name="Dastjerdi A."/>
            <person name="Jeckel S."/>
            <person name="Davies H."/>
            <person name="Irving J."/>
            <person name="Lounge C."/>
            <person name="Plummer C."/>
            <person name="Vidovszky M.Z."/>
            <person name="Harrach B."/>
            <person name="Chantrey J."/>
            <person name="Williams J."/>
        </authorList>
    </citation>
    <scope>NUCLEOTIDE SEQUENCE [LARGE SCALE GENOMIC DNA]</scope>
    <source>
        <strain evidence="6 7">UK_2021</strain>
    </source>
</reference>
<organism evidence="6 7">
    <name type="scientific">reindeer adenovirus 1</name>
    <dbReference type="NCBI Taxonomy" id="2885353"/>
    <lineage>
        <taxon>Viruses</taxon>
        <taxon>Varidnaviria</taxon>
        <taxon>Bamfordvirae</taxon>
        <taxon>Preplasmiviricota</taxon>
        <taxon>Polisuviricotina</taxon>
        <taxon>Pharingeaviricetes</taxon>
        <taxon>Rowavirales</taxon>
        <taxon>Adenoviridae</taxon>
        <taxon>Mastadenovirus</taxon>
        <taxon>Mastadenovirus tarandri</taxon>
    </lineage>
</organism>
<keyword evidence="5" id="KW-1119">Modulation of host cell apoptosis by virus</keyword>
<keyword evidence="4" id="KW-1085">Inhibition of host caspases by virus</keyword>
<comment type="similarity">
    <text evidence="1">Belongs to the adenoviridae E3_15 family.</text>
</comment>
<keyword evidence="2" id="KW-0244">Early protein</keyword>